<keyword evidence="2" id="KW-1133">Transmembrane helix</keyword>
<dbReference type="AlphaFoldDB" id="A0A8S4D5T5"/>
<protein>
    <submittedName>
        <fullName evidence="3">(diamondback moth) hypothetical protein</fullName>
    </submittedName>
</protein>
<proteinExistence type="predicted"/>
<feature type="transmembrane region" description="Helical" evidence="2">
    <location>
        <begin position="199"/>
        <end position="222"/>
    </location>
</feature>
<evidence type="ECO:0000256" key="1">
    <source>
        <dbReference type="ARBA" id="ARBA00023125"/>
    </source>
</evidence>
<evidence type="ECO:0000313" key="3">
    <source>
        <dbReference type="EMBL" id="CAG9092801.1"/>
    </source>
</evidence>
<sequence length="237" mass="27209">MLASISKNTATQYNVTYKLWWDFCKLKKFQPYQANLTAVLSFLTEQFNKGASYGTLNSHRSALSLLLGNEIGSQDQVKRLLKGAYKLRPTAPKYTSTWDPQVVLDYISNWFPNTDLSLQQITKKLTILLAICTRHRVQTLSLIKLRNIKIDHNGVKILISDIIKTSAPGRNQPLLILPYFDQNKNICLLATPTLRFKNLIMYFLFFLLSLFCHIVQTIRVCVKLINSANNIKYVFSN</sequence>
<gene>
    <name evidence="3" type="ORF">PLXY2_LOCUS1156</name>
</gene>
<dbReference type="SUPFAM" id="SSF47823">
    <property type="entry name" value="lambda integrase-like, N-terminal domain"/>
    <property type="match status" value="1"/>
</dbReference>
<comment type="caution">
    <text evidence="3">The sequence shown here is derived from an EMBL/GenBank/DDBJ whole genome shotgun (WGS) entry which is preliminary data.</text>
</comment>
<keyword evidence="1" id="KW-0238">DNA-binding</keyword>
<reference evidence="3" key="1">
    <citation type="submission" date="2020-11" db="EMBL/GenBank/DDBJ databases">
        <authorList>
            <person name="Whiteford S."/>
        </authorList>
    </citation>
    <scope>NUCLEOTIDE SEQUENCE</scope>
</reference>
<keyword evidence="2" id="KW-0472">Membrane</keyword>
<evidence type="ECO:0000256" key="2">
    <source>
        <dbReference type="SAM" id="Phobius"/>
    </source>
</evidence>
<dbReference type="GO" id="GO:0003677">
    <property type="term" value="F:DNA binding"/>
    <property type="evidence" value="ECO:0007669"/>
    <property type="project" value="UniProtKB-KW"/>
</dbReference>
<keyword evidence="2" id="KW-0812">Transmembrane</keyword>
<keyword evidence="4" id="KW-1185">Reference proteome</keyword>
<dbReference type="PANTHER" id="PTHR35617:SF3">
    <property type="entry name" value="CORE-BINDING (CB) DOMAIN-CONTAINING PROTEIN"/>
    <property type="match status" value="1"/>
</dbReference>
<organism evidence="3 4">
    <name type="scientific">Plutella xylostella</name>
    <name type="common">Diamondback moth</name>
    <name type="synonym">Plutella maculipennis</name>
    <dbReference type="NCBI Taxonomy" id="51655"/>
    <lineage>
        <taxon>Eukaryota</taxon>
        <taxon>Metazoa</taxon>
        <taxon>Ecdysozoa</taxon>
        <taxon>Arthropoda</taxon>
        <taxon>Hexapoda</taxon>
        <taxon>Insecta</taxon>
        <taxon>Pterygota</taxon>
        <taxon>Neoptera</taxon>
        <taxon>Endopterygota</taxon>
        <taxon>Lepidoptera</taxon>
        <taxon>Glossata</taxon>
        <taxon>Ditrysia</taxon>
        <taxon>Yponomeutoidea</taxon>
        <taxon>Plutellidae</taxon>
        <taxon>Plutella</taxon>
    </lineage>
</organism>
<dbReference type="PANTHER" id="PTHR35617">
    <property type="entry name" value="PHAGE_INTEGRASE DOMAIN-CONTAINING PROTEIN"/>
    <property type="match status" value="1"/>
</dbReference>
<dbReference type="Gene3D" id="1.10.150.130">
    <property type="match status" value="1"/>
</dbReference>
<dbReference type="InterPro" id="IPR010998">
    <property type="entry name" value="Integrase_recombinase_N"/>
</dbReference>
<accession>A0A8S4D5T5</accession>
<dbReference type="EMBL" id="CAJHNJ030000003">
    <property type="protein sequence ID" value="CAG9092801.1"/>
    <property type="molecule type" value="Genomic_DNA"/>
</dbReference>
<name>A0A8S4D5T5_PLUXY</name>
<evidence type="ECO:0000313" key="4">
    <source>
        <dbReference type="Proteomes" id="UP000653454"/>
    </source>
</evidence>
<dbReference type="Proteomes" id="UP000653454">
    <property type="component" value="Unassembled WGS sequence"/>
</dbReference>